<keyword evidence="2" id="KW-0732">Signal</keyword>
<reference evidence="3 4" key="1">
    <citation type="submission" date="2014-04" db="EMBL/GenBank/DDBJ databases">
        <authorList>
            <consortium name="DOE Joint Genome Institute"/>
            <person name="Kuo A."/>
            <person name="Tarkka M."/>
            <person name="Buscot F."/>
            <person name="Kohler A."/>
            <person name="Nagy L.G."/>
            <person name="Floudas D."/>
            <person name="Copeland A."/>
            <person name="Barry K.W."/>
            <person name="Cichocki N."/>
            <person name="Veneault-Fourrey C."/>
            <person name="LaButti K."/>
            <person name="Lindquist E.A."/>
            <person name="Lipzen A."/>
            <person name="Lundell T."/>
            <person name="Morin E."/>
            <person name="Murat C."/>
            <person name="Sun H."/>
            <person name="Tunlid A."/>
            <person name="Henrissat B."/>
            <person name="Grigoriev I.V."/>
            <person name="Hibbett D.S."/>
            <person name="Martin F."/>
            <person name="Nordberg H.P."/>
            <person name="Cantor M.N."/>
            <person name="Hua S.X."/>
        </authorList>
    </citation>
    <scope>NUCLEOTIDE SEQUENCE [LARGE SCALE GENOMIC DNA]</scope>
    <source>
        <strain evidence="3 4">F 1598</strain>
    </source>
</reference>
<keyword evidence="4" id="KW-1185">Reference proteome</keyword>
<dbReference type="AlphaFoldDB" id="A0A0C3GKP5"/>
<feature type="compositionally biased region" description="Low complexity" evidence="1">
    <location>
        <begin position="22"/>
        <end position="42"/>
    </location>
</feature>
<accession>A0A0C3GKP5</accession>
<evidence type="ECO:0000256" key="2">
    <source>
        <dbReference type="SAM" id="SignalP"/>
    </source>
</evidence>
<dbReference type="EMBL" id="KN832970">
    <property type="protein sequence ID" value="KIM92149.1"/>
    <property type="molecule type" value="Genomic_DNA"/>
</dbReference>
<organism evidence="3 4">
    <name type="scientific">Piloderma croceum (strain F 1598)</name>
    <dbReference type="NCBI Taxonomy" id="765440"/>
    <lineage>
        <taxon>Eukaryota</taxon>
        <taxon>Fungi</taxon>
        <taxon>Dikarya</taxon>
        <taxon>Basidiomycota</taxon>
        <taxon>Agaricomycotina</taxon>
        <taxon>Agaricomycetes</taxon>
        <taxon>Agaricomycetidae</taxon>
        <taxon>Atheliales</taxon>
        <taxon>Atheliaceae</taxon>
        <taxon>Piloderma</taxon>
    </lineage>
</organism>
<evidence type="ECO:0000256" key="1">
    <source>
        <dbReference type="SAM" id="MobiDB-lite"/>
    </source>
</evidence>
<feature type="region of interest" description="Disordered" evidence="1">
    <location>
        <begin position="22"/>
        <end position="52"/>
    </location>
</feature>
<feature type="chain" id="PRO_5002174570" description="Carbohydrate-binding module family 19 domain-containing protein" evidence="2">
    <location>
        <begin position="20"/>
        <end position="105"/>
    </location>
</feature>
<feature type="compositionally biased region" description="Polar residues" evidence="1">
    <location>
        <begin position="43"/>
        <end position="52"/>
    </location>
</feature>
<dbReference type="HOGENOM" id="CLU_168437_0_0_1"/>
<evidence type="ECO:0008006" key="5">
    <source>
        <dbReference type="Google" id="ProtNLM"/>
    </source>
</evidence>
<name>A0A0C3GKP5_PILCF</name>
<protein>
    <recommendedName>
        <fullName evidence="5">Carbohydrate-binding module family 19 domain-containing protein</fullName>
    </recommendedName>
</protein>
<feature type="signal peptide" evidence="2">
    <location>
        <begin position="1"/>
        <end position="19"/>
    </location>
</feature>
<proteinExistence type="predicted"/>
<dbReference type="STRING" id="765440.A0A0C3GKP5"/>
<dbReference type="Proteomes" id="UP000054166">
    <property type="component" value="Unassembled WGS sequence"/>
</dbReference>
<dbReference type="OrthoDB" id="2443686at2759"/>
<evidence type="ECO:0000313" key="4">
    <source>
        <dbReference type="Proteomes" id="UP000054166"/>
    </source>
</evidence>
<gene>
    <name evidence="3" type="ORF">PILCRDRAFT_810161</name>
</gene>
<sequence length="105" mass="10932">MKFIAISTIFALVLATAAAGKAIGTDPKNPQQPSNQQTNTAQKNPQQPSTSQKCTTLSKCPCAKGQTQFCGDEGVNPACLNGHLFVCDESAGKACDNGIDASCRK</sequence>
<reference evidence="4" key="2">
    <citation type="submission" date="2015-01" db="EMBL/GenBank/DDBJ databases">
        <title>Evolutionary Origins and Diversification of the Mycorrhizal Mutualists.</title>
        <authorList>
            <consortium name="DOE Joint Genome Institute"/>
            <consortium name="Mycorrhizal Genomics Consortium"/>
            <person name="Kohler A."/>
            <person name="Kuo A."/>
            <person name="Nagy L.G."/>
            <person name="Floudas D."/>
            <person name="Copeland A."/>
            <person name="Barry K.W."/>
            <person name="Cichocki N."/>
            <person name="Veneault-Fourrey C."/>
            <person name="LaButti K."/>
            <person name="Lindquist E.A."/>
            <person name="Lipzen A."/>
            <person name="Lundell T."/>
            <person name="Morin E."/>
            <person name="Murat C."/>
            <person name="Riley R."/>
            <person name="Ohm R."/>
            <person name="Sun H."/>
            <person name="Tunlid A."/>
            <person name="Henrissat B."/>
            <person name="Grigoriev I.V."/>
            <person name="Hibbett D.S."/>
            <person name="Martin F."/>
        </authorList>
    </citation>
    <scope>NUCLEOTIDE SEQUENCE [LARGE SCALE GENOMIC DNA]</scope>
    <source>
        <strain evidence="4">F 1598</strain>
    </source>
</reference>
<evidence type="ECO:0000313" key="3">
    <source>
        <dbReference type="EMBL" id="KIM92149.1"/>
    </source>
</evidence>
<dbReference type="InParanoid" id="A0A0C3GKP5"/>